<feature type="region of interest" description="Disordered" evidence="1">
    <location>
        <begin position="249"/>
        <end position="274"/>
    </location>
</feature>
<feature type="compositionally biased region" description="Basic residues" evidence="1">
    <location>
        <begin position="1420"/>
        <end position="1429"/>
    </location>
</feature>
<keyword evidence="3" id="KW-1185">Reference proteome</keyword>
<feature type="compositionally biased region" description="Low complexity" evidence="1">
    <location>
        <begin position="1030"/>
        <end position="1043"/>
    </location>
</feature>
<accession>A0A8R1YE82</accession>
<feature type="compositionally biased region" description="Basic and acidic residues" evidence="1">
    <location>
        <begin position="52"/>
        <end position="69"/>
    </location>
</feature>
<feature type="region of interest" description="Disordered" evidence="1">
    <location>
        <begin position="210"/>
        <end position="232"/>
    </location>
</feature>
<evidence type="ECO:0000256" key="1">
    <source>
        <dbReference type="SAM" id="MobiDB-lite"/>
    </source>
</evidence>
<feature type="region of interest" description="Disordered" evidence="1">
    <location>
        <begin position="1059"/>
        <end position="1108"/>
    </location>
</feature>
<name>A0A2A6C955_PRIPA</name>
<feature type="compositionally biased region" description="Low complexity" evidence="1">
    <location>
        <begin position="362"/>
        <end position="375"/>
    </location>
</feature>
<feature type="region of interest" description="Disordered" evidence="1">
    <location>
        <begin position="45"/>
        <end position="95"/>
    </location>
</feature>
<feature type="compositionally biased region" description="Low complexity" evidence="1">
    <location>
        <begin position="419"/>
        <end position="450"/>
    </location>
</feature>
<feature type="compositionally biased region" description="Basic and acidic residues" evidence="1">
    <location>
        <begin position="804"/>
        <end position="814"/>
    </location>
</feature>
<feature type="compositionally biased region" description="Basic and acidic residues" evidence="1">
    <location>
        <begin position="1677"/>
        <end position="1695"/>
    </location>
</feature>
<dbReference type="EnsemblMetazoa" id="PPA17842.1">
    <property type="protein sequence ID" value="PPA17842.1"/>
    <property type="gene ID" value="WBGene00107396"/>
</dbReference>
<feature type="compositionally biased region" description="Polar residues" evidence="1">
    <location>
        <begin position="1010"/>
        <end position="1022"/>
    </location>
</feature>
<reference evidence="3" key="1">
    <citation type="journal article" date="2008" name="Nat. Genet.">
        <title>The Pristionchus pacificus genome provides a unique perspective on nematode lifestyle and parasitism.</title>
        <authorList>
            <person name="Dieterich C."/>
            <person name="Clifton S.W."/>
            <person name="Schuster L.N."/>
            <person name="Chinwalla A."/>
            <person name="Delehaunty K."/>
            <person name="Dinkelacker I."/>
            <person name="Fulton L."/>
            <person name="Fulton R."/>
            <person name="Godfrey J."/>
            <person name="Minx P."/>
            <person name="Mitreva M."/>
            <person name="Roeseler W."/>
            <person name="Tian H."/>
            <person name="Witte H."/>
            <person name="Yang S.P."/>
            <person name="Wilson R.K."/>
            <person name="Sommer R.J."/>
        </authorList>
    </citation>
    <scope>NUCLEOTIDE SEQUENCE [LARGE SCALE GENOMIC DNA]</scope>
    <source>
        <strain evidence="3">PS312</strain>
    </source>
</reference>
<reference evidence="2" key="2">
    <citation type="submission" date="2022-06" db="UniProtKB">
        <authorList>
            <consortium name="EnsemblMetazoa"/>
        </authorList>
    </citation>
    <scope>IDENTIFICATION</scope>
    <source>
        <strain evidence="2">PS312</strain>
    </source>
</reference>
<feature type="compositionally biased region" description="Pro residues" evidence="1">
    <location>
        <begin position="1173"/>
        <end position="1185"/>
    </location>
</feature>
<feature type="compositionally biased region" description="Low complexity" evidence="1">
    <location>
        <begin position="324"/>
        <end position="333"/>
    </location>
</feature>
<feature type="compositionally biased region" description="Polar residues" evidence="1">
    <location>
        <begin position="352"/>
        <end position="361"/>
    </location>
</feature>
<feature type="region of interest" description="Disordered" evidence="1">
    <location>
        <begin position="1677"/>
        <end position="1713"/>
    </location>
</feature>
<feature type="compositionally biased region" description="Basic and acidic residues" evidence="1">
    <location>
        <begin position="1239"/>
        <end position="1266"/>
    </location>
</feature>
<feature type="compositionally biased region" description="Polar residues" evidence="1">
    <location>
        <begin position="1390"/>
        <end position="1405"/>
    </location>
</feature>
<sequence>VVGSYAPLSNGVSLTSSVKADEESVGSHVSTASIYISTMSARLESTTQVKQWESERKREVEGTPPRPEDNASTIEGEARRATIRGITPSYKTGDGKANYDLTLGMSGHLPNASGDYKMKQSMEHYKQTIIDPLVRSNVTIPTPVIPDPRVPLGDFTSEHSRRIFKSEPLEHKTFKSATSKPIVISDYLTKSIDRHRDMEASRLRDLLKAKESDANQPWNKPGWPGPKPNDDEKMRELEHMKKSIERLERKIHHSSTPDISVPPPPDVPEIDEGDPGWVIRRRAYKISSMDRHKSLEHLHRECISPPPGQLRIFKSIGNQEIDGSPPSRTNSPSSRRDKDRRSGPPPHVESVHQLQPLQQISETQYQEQTQRYDQQSNQPTSYQHAAPHRGQYTPVSLSLRVDQSRQQQEQDYPVRLMSPTPSQQLQQQPIQPRPILKQSRPPQNPPQQSNGNYEMRAPSFRDLPEDERRAIMQENLLKQRMRPASTIPKPAEISFNGPFFELQEVNGHGGRRIPTTPSQSNAQNYEDELARRERLERSRQMSASEMELDRADRAASVVIWPPLDPRERPRSQSVMARSVTDPDRIEEFRRQRELEAFHLRREDDIKRRAYEKQIRATEIQQQYLYEQKHGMRSPVPLSGAPVGSATPSDIYHRPAQYTQQHQMNQAPTPSMSNGGNRYTPSHLMHHGDKSYTQQDPHAVPPDELYVFETRPLSPGMREGAMSPNGTSWKRTYIVHTPDDVAKNEILTSDDLLARDQFDIDLLKRREAFVPKPDQPKEIFRTGRRWQPPPDQPYVWPQLRQPIRVEPDMSPRDFKPGAPDGDEYNWEPVTHDPQFKRERKNFTPDHSPPRHPRKGGGTGPLDEPARRQTKYLVQPSPDGSHRPKPAFKAARNAPQGGFYPHAPNAIKVVKHHSVNDGLLQTQEEIIHEKPSFKVVNGDRIGSRASRRDNQAEEVIHDWEKIYDLPPHSSTLVNKEVPRRVDVGRRLAAFENGIHHDIHRRNSAPASRSASVQPRLSIRTTAPSTRAESSRPDSAASSSLLSPIPRGDEPKAERIRHRMNSIAAISPTPPSYDRARSYQPPALPPGYRQTDMRKAEPRALSPSSGNTRRLVRSVADQASRLTPNHMAQHQMQQQQHQQSSQYQPHHYHSAHNLHHDYNSSSRQLGGAQPMQRVVSPPPPPPPPPPPQSTTAPSRRSSTSRRHSVVDTRLLSPSSQMPQPTTIVKKVTETGGKHSSSLVEAAKPKKNDELDELRRRQEDLLERSRRNRDSYVATDSELIKKGPEPVPAYFKEHVREMLESRASIDTAKTKEDDAKSGYVTDVSSATWQFSTHSFSPRSVVSVNGGTQDDGLLKVRVDTDEPTKSIMKRRELESREDMMGAGKEIAVHRDYQRSHSSMSAKPRVTQTVQRFEEHKRTEEIERRVQRKERRERRTRHEWSESGRHQGGVSPASASLTPRIVYERRQWTPDELNGAVRHAYRCVDQAYREIRHRSNSMSRHNYAIGYHPSSESHWRHESMRRGQNGFHEGGLAHARYGSLSDSLRRGELKYVPNGEVRESFYGQNGGGSRMHKSYSTRDVFNGGYEDGRSSWRRGSPFVEYPPTLPRHGDSRSEYRPVSKSRSYADWDDRERGRRRGDDEMSRLETEFRDASLLVPANMGGGPVNHREHRTEQIPGGYETYHKEMKGDQGRRVGRDGRPVDFSEQSTEYSFKREVDGRH</sequence>
<accession>A0A2A6C955</accession>
<feature type="region of interest" description="Disordered" evidence="1">
    <location>
        <begin position="1386"/>
        <end position="1448"/>
    </location>
</feature>
<feature type="compositionally biased region" description="Basic and acidic residues" evidence="1">
    <location>
        <begin position="1704"/>
        <end position="1713"/>
    </location>
</feature>
<dbReference type="OrthoDB" id="5849570at2759"/>
<feature type="region of interest" description="Disordered" evidence="1">
    <location>
        <begin position="804"/>
        <end position="897"/>
    </location>
</feature>
<feature type="compositionally biased region" description="Basic and acidic residues" evidence="1">
    <location>
        <begin position="1406"/>
        <end position="1419"/>
    </location>
</feature>
<evidence type="ECO:0000313" key="2">
    <source>
        <dbReference type="EnsemblMetazoa" id="PPA17842.1"/>
    </source>
</evidence>
<feature type="compositionally biased region" description="Basic and acidic residues" evidence="1">
    <location>
        <begin position="1601"/>
        <end position="1638"/>
    </location>
</feature>
<feature type="region of interest" description="Disordered" evidence="1">
    <location>
        <begin position="994"/>
        <end position="1047"/>
    </location>
</feature>
<feature type="compositionally biased region" description="Basic and acidic residues" evidence="1">
    <location>
        <begin position="828"/>
        <end position="842"/>
    </location>
</feature>
<feature type="region of interest" description="Disordered" evidence="1">
    <location>
        <begin position="419"/>
        <end position="466"/>
    </location>
</feature>
<feature type="region of interest" description="Disordered" evidence="1">
    <location>
        <begin position="1580"/>
        <end position="1638"/>
    </location>
</feature>
<gene>
    <name evidence="2" type="primary">WBGene00107396</name>
</gene>
<feature type="compositionally biased region" description="Low complexity" evidence="1">
    <location>
        <begin position="1123"/>
        <end position="1142"/>
    </location>
</feature>
<feature type="region of interest" description="Disordered" evidence="1">
    <location>
        <begin position="317"/>
        <end position="388"/>
    </location>
</feature>
<organism evidence="2 3">
    <name type="scientific">Pristionchus pacificus</name>
    <name type="common">Parasitic nematode worm</name>
    <dbReference type="NCBI Taxonomy" id="54126"/>
    <lineage>
        <taxon>Eukaryota</taxon>
        <taxon>Metazoa</taxon>
        <taxon>Ecdysozoa</taxon>
        <taxon>Nematoda</taxon>
        <taxon>Chromadorea</taxon>
        <taxon>Rhabditida</taxon>
        <taxon>Rhabditina</taxon>
        <taxon>Diplogasteromorpha</taxon>
        <taxon>Diplogasteroidea</taxon>
        <taxon>Neodiplogasteridae</taxon>
        <taxon>Pristionchus</taxon>
    </lineage>
</organism>
<proteinExistence type="predicted"/>
<dbReference type="Proteomes" id="UP000005239">
    <property type="component" value="Unassembled WGS sequence"/>
</dbReference>
<feature type="region of interest" description="Disordered" evidence="1">
    <location>
        <begin position="1122"/>
        <end position="1280"/>
    </location>
</feature>
<evidence type="ECO:0000313" key="3">
    <source>
        <dbReference type="Proteomes" id="UP000005239"/>
    </source>
</evidence>
<feature type="compositionally biased region" description="Basic and acidic residues" evidence="1">
    <location>
        <begin position="1430"/>
        <end position="1439"/>
    </location>
</feature>
<protein>
    <submittedName>
        <fullName evidence="2">Pat-12</fullName>
    </submittedName>
</protein>
<feature type="compositionally biased region" description="Polar residues" evidence="1">
    <location>
        <begin position="1208"/>
        <end position="1219"/>
    </location>
</feature>